<proteinExistence type="predicted"/>
<dbReference type="AlphaFoldDB" id="A0A0K2TIP2"/>
<organism evidence="1">
    <name type="scientific">Lepeophtheirus salmonis</name>
    <name type="common">Salmon louse</name>
    <name type="synonym">Caligus salmonis</name>
    <dbReference type="NCBI Taxonomy" id="72036"/>
    <lineage>
        <taxon>Eukaryota</taxon>
        <taxon>Metazoa</taxon>
        <taxon>Ecdysozoa</taxon>
        <taxon>Arthropoda</taxon>
        <taxon>Crustacea</taxon>
        <taxon>Multicrustacea</taxon>
        <taxon>Hexanauplia</taxon>
        <taxon>Copepoda</taxon>
        <taxon>Siphonostomatoida</taxon>
        <taxon>Caligidae</taxon>
        <taxon>Lepeophtheirus</taxon>
    </lineage>
</organism>
<evidence type="ECO:0000313" key="1">
    <source>
        <dbReference type="EMBL" id="CDW25371.1"/>
    </source>
</evidence>
<protein>
    <submittedName>
        <fullName evidence="1">Uncharacterized protein</fullName>
    </submittedName>
</protein>
<name>A0A0K2TIP2_LEPSM</name>
<dbReference type="EMBL" id="HACA01008010">
    <property type="protein sequence ID" value="CDW25371.1"/>
    <property type="molecule type" value="Transcribed_RNA"/>
</dbReference>
<sequence length="36" mass="4358">LIVCTEKKSLQGNYTSRKINKYIIDRFETRFSYIND</sequence>
<feature type="non-terminal residue" evidence="1">
    <location>
        <position position="1"/>
    </location>
</feature>
<accession>A0A0K2TIP2</accession>
<reference evidence="1" key="1">
    <citation type="submission" date="2014-05" db="EMBL/GenBank/DDBJ databases">
        <authorList>
            <person name="Chronopoulou M."/>
        </authorList>
    </citation>
    <scope>NUCLEOTIDE SEQUENCE</scope>
    <source>
        <tissue evidence="1">Whole organism</tissue>
    </source>
</reference>